<dbReference type="Proteomes" id="UP000824139">
    <property type="component" value="Unassembled WGS sequence"/>
</dbReference>
<evidence type="ECO:0000313" key="3">
    <source>
        <dbReference type="Proteomes" id="UP000824139"/>
    </source>
</evidence>
<name>A0A9D1FUB1_9BACT</name>
<sequence>MTDLYSDYSNNKGNPQLDKDYWKNQSSKTDKPETYNLFDNLIKTNFDIENLKSISVFKTQK</sequence>
<organism evidence="2 3">
    <name type="scientific">Candidatus Scatenecus faecavium</name>
    <dbReference type="NCBI Taxonomy" id="2840915"/>
    <lineage>
        <taxon>Bacteria</taxon>
        <taxon>Candidatus Scatenecus</taxon>
    </lineage>
</organism>
<dbReference type="AlphaFoldDB" id="A0A9D1FUB1"/>
<reference evidence="2" key="2">
    <citation type="journal article" date="2021" name="PeerJ">
        <title>Extensive microbial diversity within the chicken gut microbiome revealed by metagenomics and culture.</title>
        <authorList>
            <person name="Gilroy R."/>
            <person name="Ravi A."/>
            <person name="Getino M."/>
            <person name="Pursley I."/>
            <person name="Horton D.L."/>
            <person name="Alikhan N.F."/>
            <person name="Baker D."/>
            <person name="Gharbi K."/>
            <person name="Hall N."/>
            <person name="Watson M."/>
            <person name="Adriaenssens E.M."/>
            <person name="Foster-Nyarko E."/>
            <person name="Jarju S."/>
            <person name="Secka A."/>
            <person name="Antonio M."/>
            <person name="Oren A."/>
            <person name="Chaudhuri R.R."/>
            <person name="La Ragione R."/>
            <person name="Hildebrand F."/>
            <person name="Pallen M.J."/>
        </authorList>
    </citation>
    <scope>NUCLEOTIDE SEQUENCE</scope>
    <source>
        <strain evidence="2">CHK152-2994</strain>
    </source>
</reference>
<dbReference type="EMBL" id="DVJO01000011">
    <property type="protein sequence ID" value="HIS82063.1"/>
    <property type="molecule type" value="Genomic_DNA"/>
</dbReference>
<comment type="caution">
    <text evidence="2">The sequence shown here is derived from an EMBL/GenBank/DDBJ whole genome shotgun (WGS) entry which is preliminary data.</text>
</comment>
<evidence type="ECO:0000313" key="2">
    <source>
        <dbReference type="EMBL" id="HIS82063.1"/>
    </source>
</evidence>
<proteinExistence type="predicted"/>
<accession>A0A9D1FUB1</accession>
<protein>
    <submittedName>
        <fullName evidence="2">Uncharacterized protein</fullName>
    </submittedName>
</protein>
<feature type="region of interest" description="Disordered" evidence="1">
    <location>
        <begin position="1"/>
        <end position="29"/>
    </location>
</feature>
<reference evidence="2" key="1">
    <citation type="submission" date="2020-10" db="EMBL/GenBank/DDBJ databases">
        <authorList>
            <person name="Gilroy R."/>
        </authorList>
    </citation>
    <scope>NUCLEOTIDE SEQUENCE</scope>
    <source>
        <strain evidence="2">CHK152-2994</strain>
    </source>
</reference>
<feature type="compositionally biased region" description="Basic and acidic residues" evidence="1">
    <location>
        <begin position="17"/>
        <end position="29"/>
    </location>
</feature>
<gene>
    <name evidence="2" type="ORF">IAD41_00420</name>
</gene>
<evidence type="ECO:0000256" key="1">
    <source>
        <dbReference type="SAM" id="MobiDB-lite"/>
    </source>
</evidence>